<evidence type="ECO:0000313" key="5">
    <source>
        <dbReference type="Proteomes" id="UP000279994"/>
    </source>
</evidence>
<accession>A0A3N0GP06</accession>
<evidence type="ECO:0000313" key="4">
    <source>
        <dbReference type="EMBL" id="RNM14204.1"/>
    </source>
</evidence>
<dbReference type="GO" id="GO:0005737">
    <property type="term" value="C:cytoplasm"/>
    <property type="evidence" value="ECO:0007669"/>
    <property type="project" value="TreeGrafter"/>
</dbReference>
<evidence type="ECO:0000256" key="2">
    <source>
        <dbReference type="ARBA" id="ARBA00022840"/>
    </source>
</evidence>
<keyword evidence="1" id="KW-0547">Nucleotide-binding</keyword>
<dbReference type="InterPro" id="IPR011990">
    <property type="entry name" value="TPR-like_helical_dom_sf"/>
</dbReference>
<dbReference type="SUPFAM" id="SSF52540">
    <property type="entry name" value="P-loop containing nucleoside triphosphate hydrolases"/>
    <property type="match status" value="1"/>
</dbReference>
<keyword evidence="5" id="KW-1185">Reference proteome</keyword>
<evidence type="ECO:0000259" key="3">
    <source>
        <dbReference type="Pfam" id="PF13191"/>
    </source>
</evidence>
<name>A0A3N0GP06_9ACTN</name>
<dbReference type="InterPro" id="IPR027417">
    <property type="entry name" value="P-loop_NTPase"/>
</dbReference>
<feature type="non-terminal residue" evidence="4">
    <location>
        <position position="736"/>
    </location>
</feature>
<sequence>MSGIPPPATEPELLERAPFLDALTDYAADAAQGHGRFVLVAGEAGIGKTSLVDAFRASRPDIAWLWGACDGGFTPRPLGPLHDIAAAVGGRLRDLCAPETDRNELFAAFVELLGQGVDGRRIGVVVEDLHWADEATLDWLNHVSRRLAGLPALVLVTARDDEPGDDGLLADVMGRLAAHSSTRRIALPHLSASAVARLADGHDADDLHALTGGNPFYVGEVVALGGREVPPSVSDIVRARVRRHSPEAQRILAAAAVLGRPAPASLLAAVSGVAAIAVDECISSGTLVPAGPDFAFRHELTRRAVEDALPRVHAAELHRIALLVLEREGADAAELTHHAVAAGDTAAVLRHAPRAGRAAAEASAHREAIVQFRRALTHTGQMATAEQADLEEALAESLLVRNQSGEAEGHWRRTIELRRGLGDAVALSRCLRRYGMCLSRLCRNEESRAAEEEAYELMRVADDSAERAIVFWVRGVSDHIPVEDRRAAIEECARIGKDLGDDALVGKALLAGVFAESDSGVIDFSALEEALAHGKRSGEPWLTACAYANIYDAKVDQLRFDLFPDVYEEGLAYCLDHEQHTYALFLRGSRVKELVRRGANDGAIDLALECFAENIAPLNKMQVMVGLVRAGFRVGRPEARAWLDELWALGRANNQAYWLVSVAAAAAEAAWLLGDQSVLTEQVDELYRRGLDDHPSLATGVGTWALGDLTGWFIRLGRPVDREHPLPAPYSLEVEG</sequence>
<proteinExistence type="predicted"/>
<dbReference type="Gene3D" id="3.40.50.300">
    <property type="entry name" value="P-loop containing nucleotide triphosphate hydrolases"/>
    <property type="match status" value="1"/>
</dbReference>
<dbReference type="Gene3D" id="1.25.40.10">
    <property type="entry name" value="Tetratricopeptide repeat domain"/>
    <property type="match status" value="1"/>
</dbReference>
<gene>
    <name evidence="4" type="ORF">EFL26_14885</name>
</gene>
<dbReference type="Proteomes" id="UP000279994">
    <property type="component" value="Unassembled WGS sequence"/>
</dbReference>
<reference evidence="4 5" key="1">
    <citation type="submission" date="2018-11" db="EMBL/GenBank/DDBJ databases">
        <authorList>
            <person name="Li F."/>
        </authorList>
    </citation>
    <scope>NUCLEOTIDE SEQUENCE [LARGE SCALE GENOMIC DNA]</scope>
    <source>
        <strain evidence="4 5">Gsoil 818</strain>
    </source>
</reference>
<dbReference type="EMBL" id="RJSF01000040">
    <property type="protein sequence ID" value="RNM14204.1"/>
    <property type="molecule type" value="Genomic_DNA"/>
</dbReference>
<dbReference type="Pfam" id="PF13191">
    <property type="entry name" value="AAA_16"/>
    <property type="match status" value="1"/>
</dbReference>
<keyword evidence="2" id="KW-0067">ATP-binding</keyword>
<comment type="caution">
    <text evidence="4">The sequence shown here is derived from an EMBL/GenBank/DDBJ whole genome shotgun (WGS) entry which is preliminary data.</text>
</comment>
<dbReference type="GO" id="GO:0005524">
    <property type="term" value="F:ATP binding"/>
    <property type="evidence" value="ECO:0007669"/>
    <property type="project" value="UniProtKB-KW"/>
</dbReference>
<feature type="domain" description="Orc1-like AAA ATPase" evidence="3">
    <location>
        <begin position="13"/>
        <end position="149"/>
    </location>
</feature>
<dbReference type="PANTHER" id="PTHR16305">
    <property type="entry name" value="TESTICULAR SOLUBLE ADENYLYL CYCLASE"/>
    <property type="match status" value="1"/>
</dbReference>
<dbReference type="OrthoDB" id="5476461at2"/>
<protein>
    <recommendedName>
        <fullName evidence="3">Orc1-like AAA ATPase domain-containing protein</fullName>
    </recommendedName>
</protein>
<evidence type="ECO:0000256" key="1">
    <source>
        <dbReference type="ARBA" id="ARBA00022741"/>
    </source>
</evidence>
<dbReference type="SUPFAM" id="SSF48452">
    <property type="entry name" value="TPR-like"/>
    <property type="match status" value="1"/>
</dbReference>
<dbReference type="AlphaFoldDB" id="A0A3N0GP06"/>
<dbReference type="RefSeq" id="WP_123223612.1">
    <property type="nucleotide sequence ID" value="NZ_RJSF01000040.1"/>
</dbReference>
<organism evidence="4 5">
    <name type="scientific">Nocardioides pocheonensis</name>
    <dbReference type="NCBI Taxonomy" id="661485"/>
    <lineage>
        <taxon>Bacteria</taxon>
        <taxon>Bacillati</taxon>
        <taxon>Actinomycetota</taxon>
        <taxon>Actinomycetes</taxon>
        <taxon>Propionibacteriales</taxon>
        <taxon>Nocardioidaceae</taxon>
        <taxon>Nocardioides</taxon>
    </lineage>
</organism>
<dbReference type="PANTHER" id="PTHR16305:SF35">
    <property type="entry name" value="TRANSCRIPTIONAL ACTIVATOR DOMAIN"/>
    <property type="match status" value="1"/>
</dbReference>
<dbReference type="InterPro" id="IPR041664">
    <property type="entry name" value="AAA_16"/>
</dbReference>
<dbReference type="GO" id="GO:0004016">
    <property type="term" value="F:adenylate cyclase activity"/>
    <property type="evidence" value="ECO:0007669"/>
    <property type="project" value="TreeGrafter"/>
</dbReference>